<protein>
    <submittedName>
        <fullName evidence="2">Uncharacterized protein</fullName>
    </submittedName>
</protein>
<name>O57850_PYRHO</name>
<accession>O57850</accession>
<dbReference type="EnsemblBacteria" id="BAA29179">
    <property type="protein sequence ID" value="BAA29179"/>
    <property type="gene ID" value="BAA29179"/>
</dbReference>
<evidence type="ECO:0000313" key="2">
    <source>
        <dbReference type="EMBL" id="BAA29179.1"/>
    </source>
</evidence>
<evidence type="ECO:0000256" key="1">
    <source>
        <dbReference type="SAM" id="Phobius"/>
    </source>
</evidence>
<keyword evidence="1" id="KW-0472">Membrane</keyword>
<dbReference type="AlphaFoldDB" id="O57850"/>
<dbReference type="PIR" id="D71231">
    <property type="entry name" value="D71231"/>
</dbReference>
<organism evidence="2 3">
    <name type="scientific">Pyrococcus horikoshii (strain ATCC 700860 / DSM 12428 / JCM 9974 / NBRC 100139 / OT-3)</name>
    <dbReference type="NCBI Taxonomy" id="70601"/>
    <lineage>
        <taxon>Archaea</taxon>
        <taxon>Methanobacteriati</taxon>
        <taxon>Methanobacteriota</taxon>
        <taxon>Thermococci</taxon>
        <taxon>Thermococcales</taxon>
        <taxon>Thermococcaceae</taxon>
        <taxon>Pyrococcus</taxon>
    </lineage>
</organism>
<reference evidence="2 3" key="1">
    <citation type="journal article" date="1998" name="DNA Res.">
        <title>Complete sequence and gene organization of the genome of a hyper-thermophilic archaebacterium, Pyrococcus horikoshii OT3.</title>
        <authorList>
            <person name="Kawarabayasi Y."/>
            <person name="Sawada M."/>
            <person name="Horikawa H."/>
            <person name="Haikawa Y."/>
            <person name="Hino Y."/>
            <person name="Yamamoto S."/>
            <person name="Sekine M."/>
            <person name="Baba S."/>
            <person name="Kosugi H."/>
            <person name="Hosoyama A."/>
            <person name="Nagai Y."/>
            <person name="Sakai M."/>
            <person name="Ogura K."/>
            <person name="Otuka R."/>
            <person name="Nakazawa H."/>
            <person name="Takamiya M."/>
            <person name="Ohfuku Y."/>
            <person name="Funahashi T."/>
            <person name="Tanaka T."/>
            <person name="Kudoh Y."/>
            <person name="Yamazaki J."/>
            <person name="Kushida N."/>
            <person name="Oguchi A."/>
            <person name="Aoki K."/>
            <person name="Nakamura Y."/>
            <person name="Robb T.F."/>
            <person name="Horikoshi K."/>
            <person name="Masuchi Y."/>
            <person name="Shizuya H."/>
            <person name="Kikuchi H."/>
        </authorList>
    </citation>
    <scope>NUCLEOTIDE SEQUENCE [LARGE SCALE GENOMIC DNA]</scope>
    <source>
        <strain evidence="3">ATCC 700860 / DSM 12428 / JCM 9974 / NBRC 100139 / OT-3</strain>
    </source>
</reference>
<keyword evidence="1" id="KW-1133">Transmembrane helix</keyword>
<dbReference type="Proteomes" id="UP000000752">
    <property type="component" value="Chromosome"/>
</dbReference>
<dbReference type="EMBL" id="BA000001">
    <property type="protein sequence ID" value="BAA29179.1"/>
    <property type="molecule type" value="Genomic_DNA"/>
</dbReference>
<sequence length="167" mass="18165">MYFLLTLPFLSSLTAWAILTSLGTFRLVLLVISTKASWSFTWGLSKLMGLSVGNVIRFARSSIVLIPIFSNTLISPGGIPRIPRLLFSRASERHKGSNWHVVHLAVIQASLHLISSLSFSSIVVTNSKTSFGKSKNSRGQGKLSLVTMASFILPLTILSSSIPYITA</sequence>
<proteinExistence type="predicted"/>
<keyword evidence="3" id="KW-1185">Reference proteome</keyword>
<evidence type="ECO:0000313" key="3">
    <source>
        <dbReference type="Proteomes" id="UP000000752"/>
    </source>
</evidence>
<gene>
    <name evidence="2" type="ordered locus">PH0110</name>
</gene>
<keyword evidence="1" id="KW-0812">Transmembrane</keyword>
<dbReference type="KEGG" id="pho:PH0110"/>
<feature type="transmembrane region" description="Helical" evidence="1">
    <location>
        <begin position="145"/>
        <end position="165"/>
    </location>
</feature>